<dbReference type="RefSeq" id="WP_012337876.1">
    <property type="nucleotide sequence ID" value="NZ_CP052854.1"/>
</dbReference>
<feature type="region of interest" description="Disordered" evidence="1">
    <location>
        <begin position="42"/>
        <end position="64"/>
    </location>
</feature>
<name>A0AAW6HVM0_XYLFS</name>
<dbReference type="EMBL" id="JAJKGN010000001">
    <property type="protein sequence ID" value="MDC6408655.1"/>
    <property type="molecule type" value="Genomic_DNA"/>
</dbReference>
<reference evidence="2" key="1">
    <citation type="submission" date="2021-11" db="EMBL/GenBank/DDBJ databases">
        <authorList>
            <person name="Denance N."/>
            <person name="Briand M."/>
            <person name="Dupas E."/>
            <person name="Durand K."/>
            <person name="Legendre B."/>
            <person name="Cunty A."/>
            <person name="Donnadieu C."/>
            <person name="Lopez Roques C."/>
            <person name="Cesbron S."/>
            <person name="Jacques M.A."/>
        </authorList>
    </citation>
    <scope>NUCLEOTIDE SEQUENCE</scope>
    <source>
        <strain evidence="2">CFBP8070</strain>
    </source>
</reference>
<sequence>MFGWRFGTVGKNTVPNLVNGQIAGVLSGSPDYAQVRYLNASGSGSERDAGGEFRKFPKRDHGIF</sequence>
<accession>A0AAW6HVM0</accession>
<evidence type="ECO:0000313" key="3">
    <source>
        <dbReference type="Proteomes" id="UP001220702"/>
    </source>
</evidence>
<gene>
    <name evidence="2" type="ORF">LOK82_08460</name>
</gene>
<protein>
    <submittedName>
        <fullName evidence="2">Uncharacterized protein</fullName>
    </submittedName>
</protein>
<proteinExistence type="predicted"/>
<evidence type="ECO:0000313" key="2">
    <source>
        <dbReference type="EMBL" id="MDC6408655.1"/>
    </source>
</evidence>
<comment type="caution">
    <text evidence="2">The sequence shown here is derived from an EMBL/GenBank/DDBJ whole genome shotgun (WGS) entry which is preliminary data.</text>
</comment>
<dbReference type="AlphaFoldDB" id="A0AAW6HVM0"/>
<feature type="compositionally biased region" description="Basic and acidic residues" evidence="1">
    <location>
        <begin position="45"/>
        <end position="64"/>
    </location>
</feature>
<reference evidence="2" key="2">
    <citation type="journal article" date="2023" name="Commun. Biol.">
        <title>Suspicions of two bridgehead invasions of Xylella fastidiosa subsp. multiplex in France.</title>
        <authorList>
            <person name="Dupas E."/>
            <person name="Durand K."/>
            <person name="Rieux A."/>
            <person name="Briand M."/>
            <person name="Pruvost O."/>
            <person name="Cunty A."/>
            <person name="Denance N."/>
            <person name="Donnadieu C."/>
            <person name="Legendre B."/>
            <person name="Lopez-Roques C."/>
            <person name="Cesbron S."/>
            <person name="Ravigne V."/>
            <person name="Jacques M.A."/>
        </authorList>
    </citation>
    <scope>NUCLEOTIDE SEQUENCE</scope>
    <source>
        <strain evidence="2">CFBP8070</strain>
    </source>
</reference>
<organism evidence="2 3">
    <name type="scientific">Xylella fastidiosa subsp. multiplex</name>
    <dbReference type="NCBI Taxonomy" id="644357"/>
    <lineage>
        <taxon>Bacteria</taxon>
        <taxon>Pseudomonadati</taxon>
        <taxon>Pseudomonadota</taxon>
        <taxon>Gammaproteobacteria</taxon>
        <taxon>Lysobacterales</taxon>
        <taxon>Lysobacteraceae</taxon>
        <taxon>Xylella</taxon>
    </lineage>
</organism>
<evidence type="ECO:0000256" key="1">
    <source>
        <dbReference type="SAM" id="MobiDB-lite"/>
    </source>
</evidence>
<dbReference type="Proteomes" id="UP001220702">
    <property type="component" value="Unassembled WGS sequence"/>
</dbReference>